<dbReference type="PROSITE" id="PS50109">
    <property type="entry name" value="HIS_KIN"/>
    <property type="match status" value="1"/>
</dbReference>
<evidence type="ECO:0000256" key="2">
    <source>
        <dbReference type="ARBA" id="ARBA00004370"/>
    </source>
</evidence>
<dbReference type="Pfam" id="PF02518">
    <property type="entry name" value="HATPase_c"/>
    <property type="match status" value="1"/>
</dbReference>
<keyword evidence="7" id="KW-0547">Nucleotide-binding</keyword>
<dbReference type="EMBL" id="FNQN01000003">
    <property type="protein sequence ID" value="SEA12613.1"/>
    <property type="molecule type" value="Genomic_DNA"/>
</dbReference>
<accession>A0A1H3YM51</accession>
<dbReference type="Pfam" id="PF00672">
    <property type="entry name" value="HAMP"/>
    <property type="match status" value="1"/>
</dbReference>
<evidence type="ECO:0000256" key="6">
    <source>
        <dbReference type="ARBA" id="ARBA00022692"/>
    </source>
</evidence>
<dbReference type="InterPro" id="IPR004358">
    <property type="entry name" value="Sig_transdc_His_kin-like_C"/>
</dbReference>
<dbReference type="InterPro" id="IPR036890">
    <property type="entry name" value="HATPase_C_sf"/>
</dbReference>
<feature type="transmembrane region" description="Helical" evidence="12">
    <location>
        <begin position="166"/>
        <end position="192"/>
    </location>
</feature>
<dbReference type="PRINTS" id="PR00344">
    <property type="entry name" value="BCTRLSENSOR"/>
</dbReference>
<dbReference type="SUPFAM" id="SSF47384">
    <property type="entry name" value="Homodimeric domain of signal transducing histidine kinase"/>
    <property type="match status" value="1"/>
</dbReference>
<evidence type="ECO:0000256" key="11">
    <source>
        <dbReference type="ARBA" id="ARBA00023136"/>
    </source>
</evidence>
<dbReference type="Pfam" id="PF00512">
    <property type="entry name" value="HisKA"/>
    <property type="match status" value="1"/>
</dbReference>
<keyword evidence="8 15" id="KW-0418">Kinase</keyword>
<evidence type="ECO:0000256" key="10">
    <source>
        <dbReference type="ARBA" id="ARBA00022989"/>
    </source>
</evidence>
<dbReference type="InterPro" id="IPR003661">
    <property type="entry name" value="HisK_dim/P_dom"/>
</dbReference>
<evidence type="ECO:0000256" key="3">
    <source>
        <dbReference type="ARBA" id="ARBA00012438"/>
    </source>
</evidence>
<protein>
    <recommendedName>
        <fullName evidence="3">histidine kinase</fullName>
        <ecNumber evidence="3">2.7.13.3</ecNumber>
    </recommendedName>
</protein>
<feature type="transmembrane region" description="Helical" evidence="12">
    <location>
        <begin position="12"/>
        <end position="36"/>
    </location>
</feature>
<dbReference type="PANTHER" id="PTHR43047">
    <property type="entry name" value="TWO-COMPONENT HISTIDINE PROTEIN KINASE"/>
    <property type="match status" value="1"/>
</dbReference>
<comment type="subcellular location">
    <subcellularLocation>
        <location evidence="2">Membrane</location>
    </subcellularLocation>
</comment>
<dbReference type="CDD" id="cd16922">
    <property type="entry name" value="HATPase_EvgS-ArcB-TorS-like"/>
    <property type="match status" value="1"/>
</dbReference>
<dbReference type="CDD" id="cd06225">
    <property type="entry name" value="HAMP"/>
    <property type="match status" value="1"/>
</dbReference>
<evidence type="ECO:0000256" key="12">
    <source>
        <dbReference type="SAM" id="Phobius"/>
    </source>
</evidence>
<dbReference type="InterPro" id="IPR033417">
    <property type="entry name" value="CHASE8"/>
</dbReference>
<sequence>MTQIFKNLSIKTKLTLVIMLVSTVLLFLIGSIVLVVEVYSARGTVLQELRILANTLSANSRHPLILEQYTGIEAILKSVTQQKNIHAAYVFDRNGAPVAEYLSQQNSHFLFKSLKADFKPENSTLWSAPVAEKPLFDVYHLSLFTPIVYDGKTVGTLYLLGDLTRLYSHLAGVGFGIILSLLLMILFSWFLADRLQRPVSTPILQLVQLMGNISAVKDYSLRAKKVSDDEIGALVDGFNQMLDQIELHQARLAEHQLYLEQTVLDRTSELRSAVVALEQARKQADAANEAKSHFLSRMTHDLRTPLIGVLGMNELLLRTPLTSQQQELAGTVQKSAQQLLQLVNEVLDFSRIEAGKLTLNLTTFPLHQVVEDVAALLWPQAEEKGLSLQTDISLDACQTVKADEVRIRQILTNLVGNAIKFTQSGTITVRLQCPECLHQKGSFFLEVVDSGVGMTAEVKQQVYDAFYQVNGTGSGAMIGTGLGLAIVKQLVDLMNGQLNLISSPGQGSRFQVRVELPIVDKNTVVEGEG</sequence>
<evidence type="ECO:0000256" key="9">
    <source>
        <dbReference type="ARBA" id="ARBA00022840"/>
    </source>
</evidence>
<keyword evidence="10 12" id="KW-1133">Transmembrane helix</keyword>
<keyword evidence="4" id="KW-0597">Phosphoprotein</keyword>
<keyword evidence="16" id="KW-1185">Reference proteome</keyword>
<name>A0A1H3YM51_9BACT</name>
<comment type="catalytic activity">
    <reaction evidence="1">
        <text>ATP + protein L-histidine = ADP + protein N-phospho-L-histidine.</text>
        <dbReference type="EC" id="2.7.13.3"/>
    </reaction>
</comment>
<feature type="domain" description="Histidine kinase" evidence="13">
    <location>
        <begin position="297"/>
        <end position="518"/>
    </location>
</feature>
<dbReference type="InterPro" id="IPR003660">
    <property type="entry name" value="HAMP_dom"/>
</dbReference>
<dbReference type="SUPFAM" id="SSF55874">
    <property type="entry name" value="ATPase domain of HSP90 chaperone/DNA topoisomerase II/histidine kinase"/>
    <property type="match status" value="1"/>
</dbReference>
<dbReference type="InterPro" id="IPR036097">
    <property type="entry name" value="HisK_dim/P_sf"/>
</dbReference>
<keyword evidence="11 12" id="KW-0472">Membrane</keyword>
<dbReference type="GO" id="GO:0000155">
    <property type="term" value="F:phosphorelay sensor kinase activity"/>
    <property type="evidence" value="ECO:0007669"/>
    <property type="project" value="InterPro"/>
</dbReference>
<evidence type="ECO:0000256" key="1">
    <source>
        <dbReference type="ARBA" id="ARBA00000085"/>
    </source>
</evidence>
<reference evidence="15 16" key="1">
    <citation type="submission" date="2016-10" db="EMBL/GenBank/DDBJ databases">
        <authorList>
            <person name="de Groot N.N."/>
        </authorList>
    </citation>
    <scope>NUCLEOTIDE SEQUENCE [LARGE SCALE GENOMIC DNA]</scope>
    <source>
        <strain evidence="15 16">DSM 7343</strain>
    </source>
</reference>
<dbReference type="AlphaFoldDB" id="A0A1H3YM51"/>
<dbReference type="Proteomes" id="UP000199409">
    <property type="component" value="Unassembled WGS sequence"/>
</dbReference>
<dbReference type="InterPro" id="IPR005467">
    <property type="entry name" value="His_kinase_dom"/>
</dbReference>
<dbReference type="SMART" id="SM00388">
    <property type="entry name" value="HisKA"/>
    <property type="match status" value="1"/>
</dbReference>
<dbReference type="OrthoDB" id="5397184at2"/>
<keyword evidence="6 12" id="KW-0812">Transmembrane</keyword>
<dbReference type="CDD" id="cd00082">
    <property type="entry name" value="HisKA"/>
    <property type="match status" value="1"/>
</dbReference>
<dbReference type="RefSeq" id="WP_092345920.1">
    <property type="nucleotide sequence ID" value="NZ_FNQN01000003.1"/>
</dbReference>
<dbReference type="SMART" id="SM00304">
    <property type="entry name" value="HAMP"/>
    <property type="match status" value="1"/>
</dbReference>
<dbReference type="FunFam" id="1.10.287.130:FF:000004">
    <property type="entry name" value="Ethylene receptor 1"/>
    <property type="match status" value="1"/>
</dbReference>
<proteinExistence type="predicted"/>
<keyword evidence="5" id="KW-0808">Transferase</keyword>
<feature type="domain" description="HAMP" evidence="14">
    <location>
        <begin position="197"/>
        <end position="250"/>
    </location>
</feature>
<evidence type="ECO:0000313" key="16">
    <source>
        <dbReference type="Proteomes" id="UP000199409"/>
    </source>
</evidence>
<evidence type="ECO:0000259" key="13">
    <source>
        <dbReference type="PROSITE" id="PS50109"/>
    </source>
</evidence>
<dbReference type="GO" id="GO:0016020">
    <property type="term" value="C:membrane"/>
    <property type="evidence" value="ECO:0007669"/>
    <property type="project" value="UniProtKB-SubCell"/>
</dbReference>
<dbReference type="STRING" id="37625.SAMN05660420_01297"/>
<dbReference type="EC" id="2.7.13.3" evidence="3"/>
<evidence type="ECO:0000256" key="7">
    <source>
        <dbReference type="ARBA" id="ARBA00022741"/>
    </source>
</evidence>
<dbReference type="Pfam" id="PF17152">
    <property type="entry name" value="CHASE8"/>
    <property type="match status" value="1"/>
</dbReference>
<evidence type="ECO:0000259" key="14">
    <source>
        <dbReference type="PROSITE" id="PS50885"/>
    </source>
</evidence>
<dbReference type="Gene3D" id="3.30.565.10">
    <property type="entry name" value="Histidine kinase-like ATPase, C-terminal domain"/>
    <property type="match status" value="1"/>
</dbReference>
<dbReference type="SMART" id="SM00387">
    <property type="entry name" value="HATPase_c"/>
    <property type="match status" value="1"/>
</dbReference>
<dbReference type="Gene3D" id="6.10.340.10">
    <property type="match status" value="1"/>
</dbReference>
<dbReference type="Gene3D" id="1.10.287.130">
    <property type="match status" value="1"/>
</dbReference>
<evidence type="ECO:0000313" key="15">
    <source>
        <dbReference type="EMBL" id="SEA12613.1"/>
    </source>
</evidence>
<keyword evidence="9" id="KW-0067">ATP-binding</keyword>
<dbReference type="SUPFAM" id="SSF158472">
    <property type="entry name" value="HAMP domain-like"/>
    <property type="match status" value="1"/>
</dbReference>
<evidence type="ECO:0000256" key="5">
    <source>
        <dbReference type="ARBA" id="ARBA00022679"/>
    </source>
</evidence>
<dbReference type="PROSITE" id="PS50885">
    <property type="entry name" value="HAMP"/>
    <property type="match status" value="1"/>
</dbReference>
<dbReference type="FunFam" id="3.30.565.10:FF:000010">
    <property type="entry name" value="Sensor histidine kinase RcsC"/>
    <property type="match status" value="1"/>
</dbReference>
<organism evidence="15 16">
    <name type="scientific">Desulfuromusa kysingii</name>
    <dbReference type="NCBI Taxonomy" id="37625"/>
    <lineage>
        <taxon>Bacteria</taxon>
        <taxon>Pseudomonadati</taxon>
        <taxon>Thermodesulfobacteriota</taxon>
        <taxon>Desulfuromonadia</taxon>
        <taxon>Desulfuromonadales</taxon>
        <taxon>Geopsychrobacteraceae</taxon>
        <taxon>Desulfuromusa</taxon>
    </lineage>
</organism>
<evidence type="ECO:0000256" key="8">
    <source>
        <dbReference type="ARBA" id="ARBA00022777"/>
    </source>
</evidence>
<gene>
    <name evidence="15" type="ORF">SAMN05660420_01297</name>
</gene>
<dbReference type="InterPro" id="IPR003594">
    <property type="entry name" value="HATPase_dom"/>
</dbReference>
<dbReference type="GO" id="GO:0005524">
    <property type="term" value="F:ATP binding"/>
    <property type="evidence" value="ECO:0007669"/>
    <property type="project" value="UniProtKB-KW"/>
</dbReference>
<evidence type="ECO:0000256" key="4">
    <source>
        <dbReference type="ARBA" id="ARBA00022553"/>
    </source>
</evidence>